<feature type="transmembrane region" description="Helical" evidence="2">
    <location>
        <begin position="70"/>
        <end position="91"/>
    </location>
</feature>
<dbReference type="AlphaFoldDB" id="A0A9E8ND34"/>
<dbReference type="Gene3D" id="3.40.1090.10">
    <property type="entry name" value="Cytosolic phospholipase A2 catalytic domain"/>
    <property type="match status" value="1"/>
</dbReference>
<organism evidence="4 5">
    <name type="scientific">Dyadobacter pollutisoli</name>
    <dbReference type="NCBI Taxonomy" id="2910158"/>
    <lineage>
        <taxon>Bacteria</taxon>
        <taxon>Pseudomonadati</taxon>
        <taxon>Bacteroidota</taxon>
        <taxon>Cytophagia</taxon>
        <taxon>Cytophagales</taxon>
        <taxon>Spirosomataceae</taxon>
        <taxon>Dyadobacter</taxon>
    </lineage>
</organism>
<feature type="transmembrane region" description="Helical" evidence="2">
    <location>
        <begin position="112"/>
        <end position="129"/>
    </location>
</feature>
<dbReference type="KEGG" id="dpf:ON006_02245"/>
<dbReference type="GO" id="GO:0006629">
    <property type="term" value="P:lipid metabolic process"/>
    <property type="evidence" value="ECO:0007669"/>
    <property type="project" value="UniProtKB-KW"/>
</dbReference>
<keyword evidence="2" id="KW-0472">Membrane</keyword>
<dbReference type="SUPFAM" id="SSF52151">
    <property type="entry name" value="FabD/lysophospholipase-like"/>
    <property type="match status" value="1"/>
</dbReference>
<feature type="transmembrane region" description="Helical" evidence="2">
    <location>
        <begin position="28"/>
        <end position="50"/>
    </location>
</feature>
<accession>A0A9E8ND34</accession>
<protein>
    <recommendedName>
        <fullName evidence="3">PNPLA domain-containing protein</fullName>
    </recommendedName>
</protein>
<name>A0A9E8ND34_9BACT</name>
<dbReference type="InterPro" id="IPR002641">
    <property type="entry name" value="PNPLA_dom"/>
</dbReference>
<dbReference type="Proteomes" id="UP001164653">
    <property type="component" value="Chromosome"/>
</dbReference>
<sequence length="708" mass="81050">MDTYFDRLRIRFLQITTRSFLKQISKSFWVVARHISLLMLLVVLYLFIIFSNQQGIDIIGAVISSGNYSFWTFVSVILFDVSLWFCANFILQLKQISFDNHFVKKNEDGIKFLVKNLPTLLGILPIVALLLKPEFYNRQSIWFVILLFIFTILLPIVFRANSSFLSQTFRNIQWLNSINLQSQSIQSLLYFRSARIAFWTFTGIIAGLFILSLTSIETGFAIYVGPFAILNFGLSFFAVLMSLILYINIPGRRPFAIFFAMLYVVFSLFNDNSEIRTLPIKNKRDSLETDFTKWIGRALRKDSTYRDKKKIATVSTIPVIFIATEGGGIRALSWTGLILDELERIYPGIHKNIYAISGVSGGGVGATFYVSYLYDHLKSGSKLSTDSSGFRKSVSQDFLSDLLAAYLFQDNLQNFLPVSIPSFNRTRRLEDTWSKSFLKNNNSQTFELPFTDLYKDTTIQLPRLFINGVLAESGQKTVVTYPTLTGGKDNIFRDDIDVISTIGEDIPIKTVASLCSRFPYITSGGMIKQFGGTNIGHVIDGGYKENTGLETVWQLILRLKSHWQRLQRQESDDKTVKCIKFQPIVLFIKNSLSVESSDIKPSSFLYDLLTPINGFSKASDRRTPIIDALTKNVFEDYIDKENMLKTCLYYKIDLDRKSKAGNKLPLGWYFSNQSFQFVNSEAQRFLNDTVQFDKPSPMHLELRKYFKK</sequence>
<proteinExistence type="predicted"/>
<feature type="transmembrane region" description="Helical" evidence="2">
    <location>
        <begin position="196"/>
        <end position="214"/>
    </location>
</feature>
<reference evidence="4" key="1">
    <citation type="submission" date="2022-11" db="EMBL/GenBank/DDBJ databases">
        <title>Dyadobacter pollutisoli sp. nov., isolated from plastic dumped soil.</title>
        <authorList>
            <person name="Kim J.M."/>
            <person name="Kim K.R."/>
            <person name="Lee J.K."/>
            <person name="Hao L."/>
            <person name="Jeon C.O."/>
        </authorList>
    </citation>
    <scope>NUCLEOTIDE SEQUENCE</scope>
    <source>
        <strain evidence="4">U1</strain>
    </source>
</reference>
<keyword evidence="5" id="KW-1185">Reference proteome</keyword>
<keyword evidence="1" id="KW-0443">Lipid metabolism</keyword>
<dbReference type="EMBL" id="CP112998">
    <property type="protein sequence ID" value="WAC12787.1"/>
    <property type="molecule type" value="Genomic_DNA"/>
</dbReference>
<feature type="transmembrane region" description="Helical" evidence="2">
    <location>
        <begin position="220"/>
        <end position="247"/>
    </location>
</feature>
<feature type="domain" description="PNPLA" evidence="3">
    <location>
        <begin position="324"/>
        <end position="552"/>
    </location>
</feature>
<evidence type="ECO:0000313" key="4">
    <source>
        <dbReference type="EMBL" id="WAC12787.1"/>
    </source>
</evidence>
<evidence type="ECO:0000256" key="1">
    <source>
        <dbReference type="ARBA" id="ARBA00023098"/>
    </source>
</evidence>
<evidence type="ECO:0000313" key="5">
    <source>
        <dbReference type="Proteomes" id="UP001164653"/>
    </source>
</evidence>
<dbReference type="RefSeq" id="WP_244823486.1">
    <property type="nucleotide sequence ID" value="NZ_CP112998.1"/>
</dbReference>
<feature type="transmembrane region" description="Helical" evidence="2">
    <location>
        <begin position="141"/>
        <end position="160"/>
    </location>
</feature>
<evidence type="ECO:0000256" key="2">
    <source>
        <dbReference type="SAM" id="Phobius"/>
    </source>
</evidence>
<dbReference type="Pfam" id="PF01734">
    <property type="entry name" value="Patatin"/>
    <property type="match status" value="1"/>
</dbReference>
<gene>
    <name evidence="4" type="ORF">ON006_02245</name>
</gene>
<evidence type="ECO:0000259" key="3">
    <source>
        <dbReference type="Pfam" id="PF01734"/>
    </source>
</evidence>
<keyword evidence="2" id="KW-0812">Transmembrane</keyword>
<keyword evidence="2" id="KW-1133">Transmembrane helix</keyword>
<dbReference type="InterPro" id="IPR016035">
    <property type="entry name" value="Acyl_Trfase/lysoPLipase"/>
</dbReference>